<dbReference type="AlphaFoldDB" id="A0AAN1PRH7"/>
<evidence type="ECO:0000313" key="1">
    <source>
        <dbReference type="EMBL" id="AXX61634.1"/>
    </source>
</evidence>
<gene>
    <name evidence="1" type="ORF">FORC53_3295</name>
</gene>
<evidence type="ECO:0000313" key="2">
    <source>
        <dbReference type="Proteomes" id="UP000263418"/>
    </source>
</evidence>
<dbReference type="EMBL" id="CP019291">
    <property type="protein sequence ID" value="AXX61634.1"/>
    <property type="molecule type" value="Genomic_DNA"/>
</dbReference>
<dbReference type="InterPro" id="IPR010982">
    <property type="entry name" value="Lambda_DNA-bd_dom_sf"/>
</dbReference>
<reference evidence="1 2" key="1">
    <citation type="submission" date="2017-01" db="EMBL/GenBank/DDBJ databases">
        <title>Complete Genome Sequence of Vibrio vulnificus FORC_053.</title>
        <authorList>
            <consortium name="Food-borne Pathogen Omics Research Center"/>
            <person name="Chung H.Y."/>
            <person name="Na E.J."/>
            <person name="Song J.S."/>
            <person name="Kim H."/>
            <person name="Lee J.-H."/>
            <person name="Ryu S."/>
            <person name="Choi S.H."/>
        </authorList>
    </citation>
    <scope>NUCLEOTIDE SEQUENCE [LARGE SCALE GENOMIC DNA]</scope>
    <source>
        <strain evidence="1 2">FORC_053</strain>
    </source>
</reference>
<accession>A0AAN1PRH7</accession>
<name>A0AAN1PRH7_VIBVL</name>
<evidence type="ECO:0008006" key="3">
    <source>
        <dbReference type="Google" id="ProtNLM"/>
    </source>
</evidence>
<dbReference type="GO" id="GO:0003677">
    <property type="term" value="F:DNA binding"/>
    <property type="evidence" value="ECO:0007669"/>
    <property type="project" value="InterPro"/>
</dbReference>
<dbReference type="Proteomes" id="UP000263418">
    <property type="component" value="Chromosome 2"/>
</dbReference>
<dbReference type="SUPFAM" id="SSF47413">
    <property type="entry name" value="lambda repressor-like DNA-binding domains"/>
    <property type="match status" value="1"/>
</dbReference>
<protein>
    <recommendedName>
        <fullName evidence="3">L-threonine 3-dehydrogenase</fullName>
    </recommendedName>
</protein>
<organism evidence="1 2">
    <name type="scientific">Vibrio vulnificus</name>
    <dbReference type="NCBI Taxonomy" id="672"/>
    <lineage>
        <taxon>Bacteria</taxon>
        <taxon>Pseudomonadati</taxon>
        <taxon>Pseudomonadota</taxon>
        <taxon>Gammaproteobacteria</taxon>
        <taxon>Vibrionales</taxon>
        <taxon>Vibrionaceae</taxon>
        <taxon>Vibrio</taxon>
    </lineage>
</organism>
<dbReference type="Gene3D" id="1.10.260.40">
    <property type="entry name" value="lambda repressor-like DNA-binding domains"/>
    <property type="match status" value="1"/>
</dbReference>
<proteinExistence type="predicted"/>
<sequence>MDDWGKVMEFTEKDRIALYDIWMSQKAKMHITQMEMTRRLGLNHHEFSAYLRGDTPLTLGFINQLCEQLHVQPFKVIPSLSRRDLSTSQTIFLQNKVTVDGVIRNVYVEGNQVIIEYEHPIN</sequence>